<dbReference type="AlphaFoldDB" id="A0AAE0YNJ5"/>
<evidence type="ECO:0000313" key="2">
    <source>
        <dbReference type="Proteomes" id="UP001283361"/>
    </source>
</evidence>
<reference evidence="1" key="1">
    <citation type="journal article" date="2023" name="G3 (Bethesda)">
        <title>A reference genome for the long-term kleptoplast-retaining sea slug Elysia crispata morphotype clarki.</title>
        <authorList>
            <person name="Eastman K.E."/>
            <person name="Pendleton A.L."/>
            <person name="Shaikh M.A."/>
            <person name="Suttiyut T."/>
            <person name="Ogas R."/>
            <person name="Tomko P."/>
            <person name="Gavelis G."/>
            <person name="Widhalm J.R."/>
            <person name="Wisecaver J.H."/>
        </authorList>
    </citation>
    <scope>NUCLEOTIDE SEQUENCE</scope>
    <source>
        <strain evidence="1">ECLA1</strain>
    </source>
</reference>
<accession>A0AAE0YNJ5</accession>
<keyword evidence="2" id="KW-1185">Reference proteome</keyword>
<proteinExistence type="predicted"/>
<evidence type="ECO:0000313" key="1">
    <source>
        <dbReference type="EMBL" id="KAK3751967.1"/>
    </source>
</evidence>
<dbReference type="Proteomes" id="UP001283361">
    <property type="component" value="Unassembled WGS sequence"/>
</dbReference>
<dbReference type="EMBL" id="JAWDGP010005802">
    <property type="protein sequence ID" value="KAK3751967.1"/>
    <property type="molecule type" value="Genomic_DNA"/>
</dbReference>
<sequence length="100" mass="11937">MASRTRDGNVTCILTDSTTFRNHKTKKKKICFRRPLFLTQHNVFPSRYRCRVTSLSGRSNRFRNVLEYLKTEKEKDIDEKFARRQKFEKTEEAGYMSPPL</sequence>
<gene>
    <name evidence="1" type="ORF">RRG08_062138</name>
</gene>
<organism evidence="1 2">
    <name type="scientific">Elysia crispata</name>
    <name type="common">lettuce slug</name>
    <dbReference type="NCBI Taxonomy" id="231223"/>
    <lineage>
        <taxon>Eukaryota</taxon>
        <taxon>Metazoa</taxon>
        <taxon>Spiralia</taxon>
        <taxon>Lophotrochozoa</taxon>
        <taxon>Mollusca</taxon>
        <taxon>Gastropoda</taxon>
        <taxon>Heterobranchia</taxon>
        <taxon>Euthyneura</taxon>
        <taxon>Panpulmonata</taxon>
        <taxon>Sacoglossa</taxon>
        <taxon>Placobranchoidea</taxon>
        <taxon>Plakobranchidae</taxon>
        <taxon>Elysia</taxon>
    </lineage>
</organism>
<name>A0AAE0YNJ5_9GAST</name>
<protein>
    <submittedName>
        <fullName evidence="1">Uncharacterized protein</fullName>
    </submittedName>
</protein>
<comment type="caution">
    <text evidence="1">The sequence shown here is derived from an EMBL/GenBank/DDBJ whole genome shotgun (WGS) entry which is preliminary data.</text>
</comment>